<dbReference type="PROSITE" id="PS50110">
    <property type="entry name" value="RESPONSE_REGULATORY"/>
    <property type="match status" value="1"/>
</dbReference>
<name>A0ABP9HX74_9ACTN</name>
<dbReference type="InterPro" id="IPR001789">
    <property type="entry name" value="Sig_transdc_resp-reg_receiver"/>
</dbReference>
<dbReference type="PROSITE" id="PS00622">
    <property type="entry name" value="HTH_LUXR_1"/>
    <property type="match status" value="1"/>
</dbReference>
<feature type="domain" description="HTH luxR-type" evidence="6">
    <location>
        <begin position="151"/>
        <end position="216"/>
    </location>
</feature>
<dbReference type="EMBL" id="BAABIL010000319">
    <property type="protein sequence ID" value="GAA4981284.1"/>
    <property type="molecule type" value="Genomic_DNA"/>
</dbReference>
<evidence type="ECO:0000256" key="5">
    <source>
        <dbReference type="PROSITE-ProRule" id="PRU00169"/>
    </source>
</evidence>
<evidence type="ECO:0000313" key="8">
    <source>
        <dbReference type="EMBL" id="GAA4981284.1"/>
    </source>
</evidence>
<evidence type="ECO:0000313" key="9">
    <source>
        <dbReference type="Proteomes" id="UP001501195"/>
    </source>
</evidence>
<organism evidence="8 9">
    <name type="scientific">Kineococcus glutinatus</name>
    <dbReference type="NCBI Taxonomy" id="1070872"/>
    <lineage>
        <taxon>Bacteria</taxon>
        <taxon>Bacillati</taxon>
        <taxon>Actinomycetota</taxon>
        <taxon>Actinomycetes</taxon>
        <taxon>Kineosporiales</taxon>
        <taxon>Kineosporiaceae</taxon>
        <taxon>Kineococcus</taxon>
    </lineage>
</organism>
<keyword evidence="2" id="KW-0805">Transcription regulation</keyword>
<dbReference type="PANTHER" id="PTHR43214">
    <property type="entry name" value="TWO-COMPONENT RESPONSE REGULATOR"/>
    <property type="match status" value="1"/>
</dbReference>
<dbReference type="RefSeq" id="WP_345712547.1">
    <property type="nucleotide sequence ID" value="NZ_BAABIL010000319.1"/>
</dbReference>
<feature type="modified residue" description="4-aspartylphosphate" evidence="5">
    <location>
        <position position="57"/>
    </location>
</feature>
<comment type="caution">
    <text evidence="8">The sequence shown here is derived from an EMBL/GenBank/DDBJ whole genome shotgun (WGS) entry which is preliminary data.</text>
</comment>
<dbReference type="SMART" id="SM00421">
    <property type="entry name" value="HTH_LUXR"/>
    <property type="match status" value="1"/>
</dbReference>
<evidence type="ECO:0000259" key="7">
    <source>
        <dbReference type="PROSITE" id="PS50110"/>
    </source>
</evidence>
<dbReference type="InterPro" id="IPR011006">
    <property type="entry name" value="CheY-like_superfamily"/>
</dbReference>
<evidence type="ECO:0000256" key="1">
    <source>
        <dbReference type="ARBA" id="ARBA00022553"/>
    </source>
</evidence>
<evidence type="ECO:0000259" key="6">
    <source>
        <dbReference type="PROSITE" id="PS50043"/>
    </source>
</evidence>
<dbReference type="SUPFAM" id="SSF46894">
    <property type="entry name" value="C-terminal effector domain of the bipartite response regulators"/>
    <property type="match status" value="1"/>
</dbReference>
<dbReference type="SUPFAM" id="SSF52172">
    <property type="entry name" value="CheY-like"/>
    <property type="match status" value="1"/>
</dbReference>
<dbReference type="Pfam" id="PF00072">
    <property type="entry name" value="Response_reg"/>
    <property type="match status" value="1"/>
</dbReference>
<dbReference type="Pfam" id="PF00196">
    <property type="entry name" value="GerE"/>
    <property type="match status" value="1"/>
</dbReference>
<protein>
    <submittedName>
        <fullName evidence="8">Response regulator</fullName>
    </submittedName>
</protein>
<keyword evidence="9" id="KW-1185">Reference proteome</keyword>
<dbReference type="InterPro" id="IPR000792">
    <property type="entry name" value="Tscrpt_reg_LuxR_C"/>
</dbReference>
<sequence>MSAGLRVLLVDDHDLLRAGLVALLSAADDITVVGEATDGPSAVRAVAQLEPDVVLMDVQMPGGEGITATGRIVSTRPATRVLVLTTFDLDDYVFRALRAGASGFLLKTAPPADLVHAIRAGAAGELQLAPSVLRRLVDSYVENPPPAQRPRPPGLDELTPRELDVLGVLATGASNAEIGAQLHLAETTVKSHVTHVLAKLRLRDRVQAVVVAHEHGLAGRGARP</sequence>
<dbReference type="CDD" id="cd17535">
    <property type="entry name" value="REC_NarL-like"/>
    <property type="match status" value="1"/>
</dbReference>
<dbReference type="Gene3D" id="3.40.50.2300">
    <property type="match status" value="1"/>
</dbReference>
<dbReference type="InterPro" id="IPR039420">
    <property type="entry name" value="WalR-like"/>
</dbReference>
<dbReference type="Proteomes" id="UP001501195">
    <property type="component" value="Unassembled WGS sequence"/>
</dbReference>
<keyword evidence="1 5" id="KW-0597">Phosphoprotein</keyword>
<dbReference type="CDD" id="cd06170">
    <property type="entry name" value="LuxR_C_like"/>
    <property type="match status" value="1"/>
</dbReference>
<accession>A0ABP9HX74</accession>
<dbReference type="InterPro" id="IPR016032">
    <property type="entry name" value="Sig_transdc_resp-reg_C-effctor"/>
</dbReference>
<feature type="domain" description="Response regulatory" evidence="7">
    <location>
        <begin position="6"/>
        <end position="122"/>
    </location>
</feature>
<dbReference type="PROSITE" id="PS50043">
    <property type="entry name" value="HTH_LUXR_2"/>
    <property type="match status" value="1"/>
</dbReference>
<keyword evidence="4" id="KW-0804">Transcription</keyword>
<keyword evidence="3" id="KW-0238">DNA-binding</keyword>
<gene>
    <name evidence="8" type="ORF">GCM10023225_21580</name>
</gene>
<proteinExistence type="predicted"/>
<dbReference type="SMART" id="SM00448">
    <property type="entry name" value="REC"/>
    <property type="match status" value="1"/>
</dbReference>
<dbReference type="PRINTS" id="PR00038">
    <property type="entry name" value="HTHLUXR"/>
</dbReference>
<evidence type="ECO:0000256" key="2">
    <source>
        <dbReference type="ARBA" id="ARBA00023015"/>
    </source>
</evidence>
<evidence type="ECO:0000256" key="3">
    <source>
        <dbReference type="ARBA" id="ARBA00023125"/>
    </source>
</evidence>
<dbReference type="PANTHER" id="PTHR43214:SF24">
    <property type="entry name" value="TRANSCRIPTIONAL REGULATORY PROTEIN NARL-RELATED"/>
    <property type="match status" value="1"/>
</dbReference>
<evidence type="ECO:0000256" key="4">
    <source>
        <dbReference type="ARBA" id="ARBA00023163"/>
    </source>
</evidence>
<reference evidence="9" key="1">
    <citation type="journal article" date="2019" name="Int. J. Syst. Evol. Microbiol.">
        <title>The Global Catalogue of Microorganisms (GCM) 10K type strain sequencing project: providing services to taxonomists for standard genome sequencing and annotation.</title>
        <authorList>
            <consortium name="The Broad Institute Genomics Platform"/>
            <consortium name="The Broad Institute Genome Sequencing Center for Infectious Disease"/>
            <person name="Wu L."/>
            <person name="Ma J."/>
        </authorList>
    </citation>
    <scope>NUCLEOTIDE SEQUENCE [LARGE SCALE GENOMIC DNA]</scope>
    <source>
        <strain evidence="9">JCM 18126</strain>
    </source>
</reference>
<dbReference type="InterPro" id="IPR058245">
    <property type="entry name" value="NreC/VraR/RcsB-like_REC"/>
</dbReference>